<dbReference type="Gene3D" id="3.20.20.300">
    <property type="entry name" value="Glycoside hydrolase, family 3, N-terminal domain"/>
    <property type="match status" value="1"/>
</dbReference>
<comment type="similarity">
    <text evidence="3">Belongs to the glycosyl hydrolase 3 family.</text>
</comment>
<dbReference type="GO" id="GO:0031222">
    <property type="term" value="P:arabinan catabolic process"/>
    <property type="evidence" value="ECO:0007669"/>
    <property type="project" value="TreeGrafter"/>
</dbReference>
<comment type="subcellular location">
    <subcellularLocation>
        <location evidence="1">Secreted</location>
    </subcellularLocation>
</comment>
<dbReference type="PANTHER" id="PTHR42721:SF3">
    <property type="entry name" value="BETA-D-XYLOSIDASE 5-RELATED"/>
    <property type="match status" value="1"/>
</dbReference>
<dbReference type="InterPro" id="IPR002772">
    <property type="entry name" value="Glyco_hydro_3_C"/>
</dbReference>
<feature type="domain" description="Fibronectin type III-like" evidence="13">
    <location>
        <begin position="666"/>
        <end position="736"/>
    </location>
</feature>
<protein>
    <recommendedName>
        <fullName evidence="11">xylan 1,4-beta-xylosidase</fullName>
        <ecNumber evidence="11">3.2.1.37</ecNumber>
    </recommendedName>
</protein>
<dbReference type="FunFam" id="3.40.50.1700:FF:000007">
    <property type="entry name" value="Exo-1,4-beta-xylosidase xlnD"/>
    <property type="match status" value="1"/>
</dbReference>
<evidence type="ECO:0000313" key="15">
    <source>
        <dbReference type="Proteomes" id="UP001219525"/>
    </source>
</evidence>
<keyword evidence="5" id="KW-0858">Xylan degradation</keyword>
<dbReference type="AlphaFoldDB" id="A0AAD6V8X5"/>
<evidence type="ECO:0000256" key="4">
    <source>
        <dbReference type="ARBA" id="ARBA00022525"/>
    </source>
</evidence>
<dbReference type="GO" id="GO:0009044">
    <property type="term" value="F:xylan 1,4-beta-xylosidase activity"/>
    <property type="evidence" value="ECO:0007669"/>
    <property type="project" value="UniProtKB-EC"/>
</dbReference>
<evidence type="ECO:0000256" key="9">
    <source>
        <dbReference type="ARBA" id="ARBA00023295"/>
    </source>
</evidence>
<evidence type="ECO:0000256" key="1">
    <source>
        <dbReference type="ARBA" id="ARBA00004613"/>
    </source>
</evidence>
<proteinExistence type="inferred from homology"/>
<dbReference type="InterPro" id="IPR026891">
    <property type="entry name" value="Fn3-like"/>
</dbReference>
<keyword evidence="6 12" id="KW-0732">Signal</keyword>
<dbReference type="Proteomes" id="UP001219525">
    <property type="component" value="Unassembled WGS sequence"/>
</dbReference>
<evidence type="ECO:0000256" key="7">
    <source>
        <dbReference type="ARBA" id="ARBA00022801"/>
    </source>
</evidence>
<name>A0AAD6V8X5_9AGAR</name>
<dbReference type="EC" id="3.2.1.37" evidence="11"/>
<dbReference type="Pfam" id="PF14310">
    <property type="entry name" value="Fn3-like"/>
    <property type="match status" value="1"/>
</dbReference>
<gene>
    <name evidence="14" type="ORF">GGX14DRAFT_652868</name>
</gene>
<comment type="catalytic activity">
    <reaction evidence="10">
        <text>Hydrolysis of (1-&gt;4)-beta-D-xylans, to remove successive D-xylose residues from the non-reducing termini.</text>
        <dbReference type="EC" id="3.2.1.37"/>
    </reaction>
</comment>
<dbReference type="EMBL" id="JARJCW010000053">
    <property type="protein sequence ID" value="KAJ7202796.1"/>
    <property type="molecule type" value="Genomic_DNA"/>
</dbReference>
<comment type="pathway">
    <text evidence="2">Glycan degradation; xylan degradation.</text>
</comment>
<keyword evidence="9" id="KW-0326">Glycosidase</keyword>
<evidence type="ECO:0000256" key="8">
    <source>
        <dbReference type="ARBA" id="ARBA00023180"/>
    </source>
</evidence>
<evidence type="ECO:0000256" key="11">
    <source>
        <dbReference type="ARBA" id="ARBA00026107"/>
    </source>
</evidence>
<keyword evidence="4" id="KW-0964">Secreted</keyword>
<evidence type="ECO:0000256" key="6">
    <source>
        <dbReference type="ARBA" id="ARBA00022729"/>
    </source>
</evidence>
<organism evidence="14 15">
    <name type="scientific">Mycena pura</name>
    <dbReference type="NCBI Taxonomy" id="153505"/>
    <lineage>
        <taxon>Eukaryota</taxon>
        <taxon>Fungi</taxon>
        <taxon>Dikarya</taxon>
        <taxon>Basidiomycota</taxon>
        <taxon>Agaricomycotina</taxon>
        <taxon>Agaricomycetes</taxon>
        <taxon>Agaricomycetidae</taxon>
        <taxon>Agaricales</taxon>
        <taxon>Marasmiineae</taxon>
        <taxon>Mycenaceae</taxon>
        <taxon>Mycena</taxon>
    </lineage>
</organism>
<dbReference type="InterPro" id="IPR017853">
    <property type="entry name" value="GH"/>
</dbReference>
<keyword evidence="7" id="KW-0378">Hydrolase</keyword>
<dbReference type="InterPro" id="IPR001764">
    <property type="entry name" value="Glyco_hydro_3_N"/>
</dbReference>
<reference evidence="14" key="1">
    <citation type="submission" date="2023-03" db="EMBL/GenBank/DDBJ databases">
        <title>Massive genome expansion in bonnet fungi (Mycena s.s.) driven by repeated elements and novel gene families across ecological guilds.</title>
        <authorList>
            <consortium name="Lawrence Berkeley National Laboratory"/>
            <person name="Harder C.B."/>
            <person name="Miyauchi S."/>
            <person name="Viragh M."/>
            <person name="Kuo A."/>
            <person name="Thoen E."/>
            <person name="Andreopoulos B."/>
            <person name="Lu D."/>
            <person name="Skrede I."/>
            <person name="Drula E."/>
            <person name="Henrissat B."/>
            <person name="Morin E."/>
            <person name="Kohler A."/>
            <person name="Barry K."/>
            <person name="LaButti K."/>
            <person name="Morin E."/>
            <person name="Salamov A."/>
            <person name="Lipzen A."/>
            <person name="Mereny Z."/>
            <person name="Hegedus B."/>
            <person name="Baldrian P."/>
            <person name="Stursova M."/>
            <person name="Weitz H."/>
            <person name="Taylor A."/>
            <person name="Grigoriev I.V."/>
            <person name="Nagy L.G."/>
            <person name="Martin F."/>
            <person name="Kauserud H."/>
        </authorList>
    </citation>
    <scope>NUCLEOTIDE SEQUENCE</scope>
    <source>
        <strain evidence="14">9144</strain>
    </source>
</reference>
<dbReference type="Gene3D" id="3.40.50.1700">
    <property type="entry name" value="Glycoside hydrolase family 3 C-terminal domain"/>
    <property type="match status" value="1"/>
</dbReference>
<dbReference type="SMART" id="SM01217">
    <property type="entry name" value="Fn3_like"/>
    <property type="match status" value="1"/>
</dbReference>
<dbReference type="Pfam" id="PF01915">
    <property type="entry name" value="Glyco_hydro_3_C"/>
    <property type="match status" value="1"/>
</dbReference>
<evidence type="ECO:0000256" key="12">
    <source>
        <dbReference type="SAM" id="SignalP"/>
    </source>
</evidence>
<dbReference type="InterPro" id="IPR036881">
    <property type="entry name" value="Glyco_hydro_3_C_sf"/>
</dbReference>
<feature type="signal peptide" evidence="12">
    <location>
        <begin position="1"/>
        <end position="19"/>
    </location>
</feature>
<keyword evidence="8" id="KW-0325">Glycoprotein</keyword>
<dbReference type="InterPro" id="IPR013783">
    <property type="entry name" value="Ig-like_fold"/>
</dbReference>
<dbReference type="Gene3D" id="2.60.40.10">
    <property type="entry name" value="Immunoglobulins"/>
    <property type="match status" value="1"/>
</dbReference>
<keyword evidence="5" id="KW-0624">Polysaccharide degradation</keyword>
<evidence type="ECO:0000256" key="2">
    <source>
        <dbReference type="ARBA" id="ARBA00004851"/>
    </source>
</evidence>
<sequence>MRVPLFLVSALAYAARVHAYAFPDCVAGPLANTIVCDPSAAPAARASALIAMFTPSELISNTDNASPGVARLGLPAYMWWSEALHGVALSPGVTFASSGNFSSATSFPGPLLMSAAFDDAMIEAVAAVISTEARAFNNANRAGLDFFTPNINPFRDPRWGRGQETPGEDPFRVAQYVFNLVQGLQGGIDPPLFKVVADCKHFAGYDLENWEGNLRFSFNAIISQQDLAEFYTPPFQSCVRDARVGSVMCSYNAVNGIPSCADTFLLQTLLRDTWGFDDERWVTSDCDAISNFIDHKFVTDLPHAAAAAMNAGTDVDCGTTYGNNLAAAVNMSLVNVSTIARALTRQYTSLTRLGYFDPAASQPFRQLSWANVGTPAAQTMAYQIATEGIVLLKNDGTLPLSKAIKNLALIGPWASATTAMQGNYQGIAPFLISPFAAAQTAGFNVTLVAGTGINSASTSGFAAAVAAAQAADAVVYAGGIDNSIEAEANDRTAIAWPGNQLDLIAQLAAVGKPLVVLQFGGGQVDDAPLKNNSKVNAIVWGGYPGQSGGTAVFDILTGKVSPAGRLPLTQYPADYVNQVPMTDMSLRPSSTNPGRTYKWFTGTPTFEFGTGLSFTQFGLSFSGAPKASYNIQTLVAAGRSSTHLDLAPFDTFSVAVHNTGKATSDFVTLLFVQTTAGPAPFPNKELISYERTKAVRAGQTATARLAVTLGSIARTDENGNAWLYPGHYTLLVDVPTAISHSFQLTGTQAQISSWPSNSS</sequence>
<evidence type="ECO:0000259" key="13">
    <source>
        <dbReference type="SMART" id="SM01217"/>
    </source>
</evidence>
<dbReference type="GO" id="GO:0046556">
    <property type="term" value="F:alpha-L-arabinofuranosidase activity"/>
    <property type="evidence" value="ECO:0007669"/>
    <property type="project" value="TreeGrafter"/>
</dbReference>
<keyword evidence="5" id="KW-0119">Carbohydrate metabolism</keyword>
<dbReference type="Pfam" id="PF00933">
    <property type="entry name" value="Glyco_hydro_3"/>
    <property type="match status" value="1"/>
</dbReference>
<dbReference type="SUPFAM" id="SSF51445">
    <property type="entry name" value="(Trans)glycosidases"/>
    <property type="match status" value="1"/>
</dbReference>
<evidence type="ECO:0000313" key="14">
    <source>
        <dbReference type="EMBL" id="KAJ7202796.1"/>
    </source>
</evidence>
<evidence type="ECO:0000256" key="3">
    <source>
        <dbReference type="ARBA" id="ARBA00005336"/>
    </source>
</evidence>
<dbReference type="InterPro" id="IPR044993">
    <property type="entry name" value="BXL"/>
</dbReference>
<dbReference type="GO" id="GO:0045493">
    <property type="term" value="P:xylan catabolic process"/>
    <property type="evidence" value="ECO:0007669"/>
    <property type="project" value="UniProtKB-KW"/>
</dbReference>
<comment type="caution">
    <text evidence="14">The sequence shown here is derived from an EMBL/GenBank/DDBJ whole genome shotgun (WGS) entry which is preliminary data.</text>
</comment>
<keyword evidence="15" id="KW-1185">Reference proteome</keyword>
<evidence type="ECO:0000256" key="10">
    <source>
        <dbReference type="ARBA" id="ARBA00024574"/>
    </source>
</evidence>
<evidence type="ECO:0000256" key="5">
    <source>
        <dbReference type="ARBA" id="ARBA00022651"/>
    </source>
</evidence>
<feature type="chain" id="PRO_5041989632" description="xylan 1,4-beta-xylosidase" evidence="12">
    <location>
        <begin position="20"/>
        <end position="759"/>
    </location>
</feature>
<dbReference type="SUPFAM" id="SSF52279">
    <property type="entry name" value="Beta-D-glucan exohydrolase, C-terminal domain"/>
    <property type="match status" value="1"/>
</dbReference>
<dbReference type="InterPro" id="IPR036962">
    <property type="entry name" value="Glyco_hydro_3_N_sf"/>
</dbReference>
<accession>A0AAD6V8X5</accession>
<dbReference type="GO" id="GO:0005576">
    <property type="term" value="C:extracellular region"/>
    <property type="evidence" value="ECO:0007669"/>
    <property type="project" value="UniProtKB-SubCell"/>
</dbReference>
<dbReference type="PANTHER" id="PTHR42721">
    <property type="entry name" value="SUGAR HYDROLASE-RELATED"/>
    <property type="match status" value="1"/>
</dbReference>